<evidence type="ECO:0000313" key="3">
    <source>
        <dbReference type="EMBL" id="ALO25950.1"/>
    </source>
</evidence>
<dbReference type="Pfam" id="PF02464">
    <property type="entry name" value="CinA"/>
    <property type="match status" value="1"/>
</dbReference>
<dbReference type="EMBL" id="CP012029">
    <property type="protein sequence ID" value="ALO25950.1"/>
    <property type="molecule type" value="Genomic_DNA"/>
</dbReference>
<dbReference type="RefSeq" id="WP_002725728.1">
    <property type="nucleotide sequence ID" value="NZ_CP012029.1"/>
</dbReference>
<dbReference type="Gene3D" id="3.90.950.20">
    <property type="entry name" value="CinA-like"/>
    <property type="match status" value="1"/>
</dbReference>
<accession>A0A0E3B8B6</accession>
<dbReference type="InterPro" id="IPR036653">
    <property type="entry name" value="CinA-like_C"/>
</dbReference>
<organism evidence="3">
    <name type="scientific">Leptospira borgpetersenii serovar Ballum</name>
    <dbReference type="NCBI Taxonomy" id="280505"/>
    <lineage>
        <taxon>Bacteria</taxon>
        <taxon>Pseudomonadati</taxon>
        <taxon>Spirochaetota</taxon>
        <taxon>Spirochaetia</taxon>
        <taxon>Leptospirales</taxon>
        <taxon>Leptospiraceae</taxon>
        <taxon>Leptospira</taxon>
    </lineage>
</organism>
<dbReference type="InterPro" id="IPR050101">
    <property type="entry name" value="CinA"/>
</dbReference>
<evidence type="ECO:0000256" key="1">
    <source>
        <dbReference type="HAMAP-Rule" id="MF_00226"/>
    </source>
</evidence>
<dbReference type="GeneID" id="61174442"/>
<dbReference type="PATRIC" id="fig|280505.15.peg.1628"/>
<dbReference type="InterPro" id="IPR008135">
    <property type="entry name" value="Competence-induced_CinA"/>
</dbReference>
<evidence type="ECO:0000259" key="2">
    <source>
        <dbReference type="SMART" id="SM00852"/>
    </source>
</evidence>
<dbReference type="SUPFAM" id="SSF53218">
    <property type="entry name" value="Molybdenum cofactor biosynthesis proteins"/>
    <property type="match status" value="1"/>
</dbReference>
<dbReference type="Pfam" id="PF00994">
    <property type="entry name" value="MoCF_biosynth"/>
    <property type="match status" value="1"/>
</dbReference>
<protein>
    <recommendedName>
        <fullName evidence="1">CinA-like protein</fullName>
    </recommendedName>
</protein>
<dbReference type="InterPro" id="IPR008136">
    <property type="entry name" value="CinA_C"/>
</dbReference>
<dbReference type="SMART" id="SM00852">
    <property type="entry name" value="MoCF_biosynth"/>
    <property type="match status" value="1"/>
</dbReference>
<feature type="domain" description="MoaB/Mog" evidence="2">
    <location>
        <begin position="7"/>
        <end position="183"/>
    </location>
</feature>
<dbReference type="Gene3D" id="3.40.980.10">
    <property type="entry name" value="MoaB/Mog-like domain"/>
    <property type="match status" value="1"/>
</dbReference>
<dbReference type="PANTHER" id="PTHR13939">
    <property type="entry name" value="NICOTINAMIDE-NUCLEOTIDE AMIDOHYDROLASE PNCC"/>
    <property type="match status" value="1"/>
</dbReference>
<dbReference type="NCBIfam" id="TIGR00199">
    <property type="entry name" value="PncC_domain"/>
    <property type="match status" value="1"/>
</dbReference>
<gene>
    <name evidence="3" type="ORF">LBBP_01663</name>
</gene>
<evidence type="ECO:0000313" key="4">
    <source>
        <dbReference type="Proteomes" id="UP000058857"/>
    </source>
</evidence>
<dbReference type="InterPro" id="IPR001453">
    <property type="entry name" value="MoaB/Mog_dom"/>
</dbReference>
<proteinExistence type="inferred from homology"/>
<reference evidence="3 4" key="1">
    <citation type="journal article" date="2015" name="PLoS Negl. Trop. Dis.">
        <title>Distribution of Plasmids in Distinct Leptospira Pathogenic Species.</title>
        <authorList>
            <person name="Wang Y."/>
            <person name="Zhuang X."/>
            <person name="Zhong Y."/>
            <person name="Zhang C."/>
            <person name="Zhang Y."/>
            <person name="Zeng L."/>
            <person name="Zhu Y."/>
            <person name="He P."/>
            <person name="Dong K."/>
            <person name="Pal U."/>
            <person name="Guo X."/>
            <person name="Qin J."/>
        </authorList>
    </citation>
    <scope>NUCLEOTIDE SEQUENCE [LARGE SCALE GENOMIC DNA]</scope>
    <source>
        <strain evidence="3 4">56604</strain>
    </source>
</reference>
<sequence length="418" mass="45986">MSFPKVIVVSTGTELTAGRSQDTNSSWIANELFGMGFTVSKFVVLPDDPVVILEELRTLTELSMRETSILLVMTGGLGPTEDDYTLEAVCRLKGVATEESPVARQRIETFYKLRGRNFQEAMQTAIRQVSVPKGSIILNNSVGIAPGFITSLAENVHLGCMPGVPGEMTEMFREEFAPWILKTYSSRELYSGFRFIWWMSESQFQKEFISKEKAIADGKAIWGVAAKRGYIRASFQSDSRALVDDLLRKLDTFYGTKSTPDIFEELPRMLLEKKITIGTAESCTGGLIAKTFTDVPGSSAYFYGGIISYDNSVKTGILGVKRNTLDEFGAVSGEIAKEMAEGALDALGVDYSISVTGIAGPGGGTPQKKVGLVYFGIGQKNEGTEIHEHYFPFPRSSFREFAAHTGIYLLYDRLKRSA</sequence>
<comment type="similarity">
    <text evidence="1">Belongs to the CinA family.</text>
</comment>
<dbReference type="PANTHER" id="PTHR13939:SF0">
    <property type="entry name" value="NMN AMIDOHYDROLASE-LIKE PROTEIN YFAY"/>
    <property type="match status" value="1"/>
</dbReference>
<dbReference type="SUPFAM" id="SSF142433">
    <property type="entry name" value="CinA-like"/>
    <property type="match status" value="1"/>
</dbReference>
<dbReference type="PIRSF" id="PIRSF006728">
    <property type="entry name" value="CinA"/>
    <property type="match status" value="1"/>
</dbReference>
<dbReference type="HAMAP" id="MF_00226_B">
    <property type="entry name" value="CinA_B"/>
    <property type="match status" value="1"/>
</dbReference>
<dbReference type="CDD" id="cd00885">
    <property type="entry name" value="cinA"/>
    <property type="match status" value="1"/>
</dbReference>
<name>A0A0E3B8B6_LEPBO</name>
<dbReference type="AlphaFoldDB" id="A0A0E3B8B6"/>
<dbReference type="Proteomes" id="UP000058857">
    <property type="component" value="Chromosome 1"/>
</dbReference>
<dbReference type="InterPro" id="IPR036425">
    <property type="entry name" value="MoaB/Mog-like_dom_sf"/>
</dbReference>